<keyword evidence="1" id="KW-0560">Oxidoreductase</keyword>
<dbReference type="GO" id="GO:0046872">
    <property type="term" value="F:metal ion binding"/>
    <property type="evidence" value="ECO:0007669"/>
    <property type="project" value="InterPro"/>
</dbReference>
<evidence type="ECO:0000256" key="1">
    <source>
        <dbReference type="ARBA" id="ARBA00023002"/>
    </source>
</evidence>
<dbReference type="GO" id="GO:0004022">
    <property type="term" value="F:alcohol dehydrogenase (NAD+) activity"/>
    <property type="evidence" value="ECO:0007669"/>
    <property type="project" value="TreeGrafter"/>
</dbReference>
<name>A0A1M5WBM8_9CLOT</name>
<evidence type="ECO:0000313" key="4">
    <source>
        <dbReference type="EMBL" id="SHH84604.1"/>
    </source>
</evidence>
<dbReference type="InterPro" id="IPR001670">
    <property type="entry name" value="ADH_Fe/GldA"/>
</dbReference>
<evidence type="ECO:0000259" key="2">
    <source>
        <dbReference type="Pfam" id="PF00465"/>
    </source>
</evidence>
<evidence type="ECO:0000259" key="3">
    <source>
        <dbReference type="Pfam" id="PF25137"/>
    </source>
</evidence>
<dbReference type="Pfam" id="PF00465">
    <property type="entry name" value="Fe-ADH"/>
    <property type="match status" value="1"/>
</dbReference>
<dbReference type="Gene3D" id="1.20.1090.10">
    <property type="entry name" value="Dehydroquinate synthase-like - alpha domain"/>
    <property type="match status" value="1"/>
</dbReference>
<keyword evidence="5" id="KW-1185">Reference proteome</keyword>
<sequence length="376" mass="41666">MKIMKFNGDKLIIGKKSLDYIKQIEGKKIFIVTGGKSMFNNGTMDRIKIMLNDAGKEYLIMSGIKKNPDTEIVYKGISEMNKFKPDTVLAIGGGSPIDAAKVMALFYEYPEINFDNVLEQSLPEQRKNIKFIAIPTTSGTATEVTKAAVITFKKDNIKIGLKSPAFIPDIAILDAELTMSMPDNIVAETGMDAITHALECYINYNLDDYTECLAKGAVEGLFKYLLISYKEKTIESREKVHNYQSMAGMAFHNVGLGMAHGISHAFGGKYDLGHGLTNGIALPYVLEYNSRDTIVKDKLNYLSKAIGVGNIIEEIKRLNQELNIPKSFKAAGISTKDFYKDFDELVENSLKGSTMGNPVKVSKKDMEDILVNIFEG</sequence>
<dbReference type="InterPro" id="IPR018211">
    <property type="entry name" value="ADH_Fe_CS"/>
</dbReference>
<reference evidence="4 5" key="1">
    <citation type="submission" date="2016-11" db="EMBL/GenBank/DDBJ databases">
        <authorList>
            <person name="Jaros S."/>
            <person name="Januszkiewicz K."/>
            <person name="Wedrychowicz H."/>
        </authorList>
    </citation>
    <scope>NUCLEOTIDE SEQUENCE [LARGE SCALE GENOMIC DNA]</scope>
    <source>
        <strain evidence="4 5">DSM 8605</strain>
    </source>
</reference>
<dbReference type="OrthoDB" id="9804734at2"/>
<dbReference type="STRING" id="1121316.SAMN02745207_02776"/>
<evidence type="ECO:0000313" key="5">
    <source>
        <dbReference type="Proteomes" id="UP000184447"/>
    </source>
</evidence>
<dbReference type="PROSITE" id="PS00913">
    <property type="entry name" value="ADH_IRON_1"/>
    <property type="match status" value="1"/>
</dbReference>
<gene>
    <name evidence="4" type="ORF">SAMN02745207_02776</name>
</gene>
<feature type="domain" description="Alcohol dehydrogenase iron-type/glycerol dehydrogenase GldA" evidence="2">
    <location>
        <begin position="12"/>
        <end position="174"/>
    </location>
</feature>
<dbReference type="InterPro" id="IPR056798">
    <property type="entry name" value="ADH_Fe_C"/>
</dbReference>
<protein>
    <submittedName>
        <fullName evidence="4">Uncharacterized protein</fullName>
    </submittedName>
</protein>
<feature type="domain" description="Fe-containing alcohol dehydrogenase-like C-terminal" evidence="3">
    <location>
        <begin position="187"/>
        <end position="372"/>
    </location>
</feature>
<organism evidence="4 5">
    <name type="scientific">Clostridium grantii DSM 8605</name>
    <dbReference type="NCBI Taxonomy" id="1121316"/>
    <lineage>
        <taxon>Bacteria</taxon>
        <taxon>Bacillati</taxon>
        <taxon>Bacillota</taxon>
        <taxon>Clostridia</taxon>
        <taxon>Eubacteriales</taxon>
        <taxon>Clostridiaceae</taxon>
        <taxon>Clostridium</taxon>
    </lineage>
</organism>
<dbReference type="CDD" id="cd08179">
    <property type="entry name" value="NADPH_BDH"/>
    <property type="match status" value="1"/>
</dbReference>
<dbReference type="PANTHER" id="PTHR11496">
    <property type="entry name" value="ALCOHOL DEHYDROGENASE"/>
    <property type="match status" value="1"/>
</dbReference>
<dbReference type="Gene3D" id="3.40.50.1970">
    <property type="match status" value="1"/>
</dbReference>
<dbReference type="Proteomes" id="UP000184447">
    <property type="component" value="Unassembled WGS sequence"/>
</dbReference>
<proteinExistence type="predicted"/>
<dbReference type="AlphaFoldDB" id="A0A1M5WBM8"/>
<dbReference type="SUPFAM" id="SSF56796">
    <property type="entry name" value="Dehydroquinate synthase-like"/>
    <property type="match status" value="1"/>
</dbReference>
<dbReference type="RefSeq" id="WP_073339020.1">
    <property type="nucleotide sequence ID" value="NZ_FQXM01000016.1"/>
</dbReference>
<dbReference type="FunFam" id="3.40.50.1970:FF:000003">
    <property type="entry name" value="Alcohol dehydrogenase, iron-containing"/>
    <property type="match status" value="1"/>
</dbReference>
<dbReference type="InterPro" id="IPR039697">
    <property type="entry name" value="Alcohol_dehydrogenase_Fe"/>
</dbReference>
<dbReference type="InterPro" id="IPR034802">
    <property type="entry name" value="NADPH_BDH"/>
</dbReference>
<dbReference type="Pfam" id="PF25137">
    <property type="entry name" value="ADH_Fe_C"/>
    <property type="match status" value="1"/>
</dbReference>
<dbReference type="EMBL" id="FQXM01000016">
    <property type="protein sequence ID" value="SHH84604.1"/>
    <property type="molecule type" value="Genomic_DNA"/>
</dbReference>
<accession>A0A1M5WBM8</accession>
<dbReference type="PANTHER" id="PTHR11496:SF83">
    <property type="entry name" value="HYDROXYACID-OXOACID TRANSHYDROGENASE, MITOCHONDRIAL"/>
    <property type="match status" value="1"/>
</dbReference>